<reference evidence="1 2" key="1">
    <citation type="submission" date="2016-03" db="EMBL/GenBank/DDBJ databases">
        <title>EvidentialGene: Evidence-directed Construction of Genes on Genomes.</title>
        <authorList>
            <person name="Gilbert D.G."/>
            <person name="Choi J.-H."/>
            <person name="Mockaitis K."/>
            <person name="Colbourne J."/>
            <person name="Pfrender M."/>
        </authorList>
    </citation>
    <scope>NUCLEOTIDE SEQUENCE [LARGE SCALE GENOMIC DNA]</scope>
    <source>
        <strain evidence="1 2">Xinb3</strain>
        <tissue evidence="1">Complete organism</tissue>
    </source>
</reference>
<comment type="caution">
    <text evidence="1">The sequence shown here is derived from an EMBL/GenBank/DDBJ whole genome shotgun (WGS) entry which is preliminary data.</text>
</comment>
<dbReference type="Proteomes" id="UP000076858">
    <property type="component" value="Unassembled WGS sequence"/>
</dbReference>
<gene>
    <name evidence="1" type="ORF">APZ42_013991</name>
</gene>
<keyword evidence="2" id="KW-1185">Reference proteome</keyword>
<name>A0A162QCE1_9CRUS</name>
<evidence type="ECO:0000313" key="1">
    <source>
        <dbReference type="EMBL" id="KZS19563.1"/>
    </source>
</evidence>
<sequence>MPKEMNSCICMMPKSLRTTVPAQLTFDWDQTTEIVKGEFDFGVGIIQSVTVSSVIRGNNGST</sequence>
<dbReference type="AlphaFoldDB" id="A0A162QCE1"/>
<accession>A0A162QCE1</accession>
<organism evidence="1 2">
    <name type="scientific">Daphnia magna</name>
    <dbReference type="NCBI Taxonomy" id="35525"/>
    <lineage>
        <taxon>Eukaryota</taxon>
        <taxon>Metazoa</taxon>
        <taxon>Ecdysozoa</taxon>
        <taxon>Arthropoda</taxon>
        <taxon>Crustacea</taxon>
        <taxon>Branchiopoda</taxon>
        <taxon>Diplostraca</taxon>
        <taxon>Cladocera</taxon>
        <taxon>Anomopoda</taxon>
        <taxon>Daphniidae</taxon>
        <taxon>Daphnia</taxon>
    </lineage>
</organism>
<dbReference type="EMBL" id="LRGB01000359">
    <property type="protein sequence ID" value="KZS19563.1"/>
    <property type="molecule type" value="Genomic_DNA"/>
</dbReference>
<evidence type="ECO:0000313" key="2">
    <source>
        <dbReference type="Proteomes" id="UP000076858"/>
    </source>
</evidence>
<proteinExistence type="predicted"/>
<protein>
    <submittedName>
        <fullName evidence="1">Uncharacterized protein</fullName>
    </submittedName>
</protein>